<name>A0AAX2LVM7_VIBFL</name>
<protein>
    <recommendedName>
        <fullName evidence="3">DUF2726 domain-containing protein</fullName>
    </recommendedName>
</protein>
<evidence type="ECO:0008006" key="3">
    <source>
        <dbReference type="Google" id="ProtNLM"/>
    </source>
</evidence>
<proteinExistence type="predicted"/>
<reference evidence="1 2" key="1">
    <citation type="submission" date="2018-06" db="EMBL/GenBank/DDBJ databases">
        <authorList>
            <consortium name="Pathogen Informatics"/>
            <person name="Doyle S."/>
        </authorList>
    </citation>
    <scope>NUCLEOTIDE SEQUENCE [LARGE SCALE GENOMIC DNA]</scope>
    <source>
        <strain evidence="1 2">NCTC11327</strain>
    </source>
</reference>
<dbReference type="Proteomes" id="UP000254626">
    <property type="component" value="Unassembled WGS sequence"/>
</dbReference>
<dbReference type="GeneID" id="29383872"/>
<gene>
    <name evidence="1" type="ORF">NCTC11327_04123</name>
</gene>
<dbReference type="AlphaFoldDB" id="A0AAX2LVM7"/>
<evidence type="ECO:0000313" key="2">
    <source>
        <dbReference type="Proteomes" id="UP000254626"/>
    </source>
</evidence>
<sequence length="283" mass="33035">MWQLLYCVAHTLTGRYKYVIIGVYLGTNRIFMSKENIERHNQICLMSEVLIDFNHKKVCNLYQFLSPMVGYRATILLLCLEQKRAVTTEEVKFIGEILSSLSNKRSFNVPLLVEHPLSFTLVSQLNSYETRLGNTYFISATPQSKWNKNLLGDTRKSYEIDLLLELYFMSGDSKNIIAKAALEYDGPYHLQETNVRKDKFRDSQIQADDIPVFRLPSQNTHFTPQQGRDEFRARLDIYKENVNDFIQKRIFDYESHILNDRNYSVTNEKNTISLGSGTNHKYL</sequence>
<organism evidence="1 2">
    <name type="scientific">Vibrio fluvialis</name>
    <dbReference type="NCBI Taxonomy" id="676"/>
    <lineage>
        <taxon>Bacteria</taxon>
        <taxon>Pseudomonadati</taxon>
        <taxon>Pseudomonadota</taxon>
        <taxon>Gammaproteobacteria</taxon>
        <taxon>Vibrionales</taxon>
        <taxon>Vibrionaceae</taxon>
        <taxon>Vibrio</taxon>
    </lineage>
</organism>
<accession>A0AAX2LVM7</accession>
<dbReference type="EMBL" id="UHIP01000002">
    <property type="protein sequence ID" value="SUQ27250.1"/>
    <property type="molecule type" value="Genomic_DNA"/>
</dbReference>
<dbReference type="RefSeq" id="WP_162268965.1">
    <property type="nucleotide sequence ID" value="NZ_CBCRVW010000019.1"/>
</dbReference>
<evidence type="ECO:0000313" key="1">
    <source>
        <dbReference type="EMBL" id="SUQ27250.1"/>
    </source>
</evidence>
<comment type="caution">
    <text evidence="1">The sequence shown here is derived from an EMBL/GenBank/DDBJ whole genome shotgun (WGS) entry which is preliminary data.</text>
</comment>